<proteinExistence type="predicted"/>
<reference evidence="4" key="2">
    <citation type="submission" date="2025-08" db="UniProtKB">
        <authorList>
            <consortium name="RefSeq"/>
        </authorList>
    </citation>
    <scope>IDENTIFICATION</scope>
    <source>
        <tissue evidence="4">Leaf</tissue>
    </source>
</reference>
<gene>
    <name evidence="4" type="primary">LOC108830703</name>
</gene>
<evidence type="ECO:0000313" key="3">
    <source>
        <dbReference type="Proteomes" id="UP000504610"/>
    </source>
</evidence>
<keyword evidence="1" id="KW-0812">Transmembrane</keyword>
<dbReference type="AlphaFoldDB" id="A0A6J0LJG6"/>
<accession>A0A6J0LJG6</accession>
<keyword evidence="1" id="KW-0472">Membrane</keyword>
<organism evidence="3 4">
    <name type="scientific">Raphanus sativus</name>
    <name type="common">Radish</name>
    <name type="synonym">Raphanus raphanistrum var. sativus</name>
    <dbReference type="NCBI Taxonomy" id="3726"/>
    <lineage>
        <taxon>Eukaryota</taxon>
        <taxon>Viridiplantae</taxon>
        <taxon>Streptophyta</taxon>
        <taxon>Embryophyta</taxon>
        <taxon>Tracheophyta</taxon>
        <taxon>Spermatophyta</taxon>
        <taxon>Magnoliopsida</taxon>
        <taxon>eudicotyledons</taxon>
        <taxon>Gunneridae</taxon>
        <taxon>Pentapetalae</taxon>
        <taxon>rosids</taxon>
        <taxon>malvids</taxon>
        <taxon>Brassicales</taxon>
        <taxon>Brassicaceae</taxon>
        <taxon>Brassiceae</taxon>
        <taxon>Raphanus</taxon>
    </lineage>
</organism>
<dbReference type="Proteomes" id="UP000504610">
    <property type="component" value="Chromosome 6"/>
</dbReference>
<sequence>MWHPRGRLIDIAGESGTFKLGIARSALICDVLNEAGWGFRRCRDRSMQELISLVEAHPLPVNRQVQDDVLWRKNDADFCKHFSTSETWHRIHTHNPPQDWSKVVWFSFGVPRFAFITWLAVKNRLSTGARMRAWGQTQGCLFCGEPFESRDHLFFACLFTYMLWIETVGTLLGRPPDPDWETTLQYLTTHSFGYLNYILLRLVFQTTIYMIWRVHNDRKPLKKPTWSTGQDHRQNCEK</sequence>
<dbReference type="GeneID" id="108830703"/>
<reference evidence="3" key="1">
    <citation type="journal article" date="2019" name="Database">
        <title>The radish genome database (RadishGD): an integrated information resource for radish genomics.</title>
        <authorList>
            <person name="Yu H.J."/>
            <person name="Baek S."/>
            <person name="Lee Y.J."/>
            <person name="Cho A."/>
            <person name="Mun J.H."/>
        </authorList>
    </citation>
    <scope>NUCLEOTIDE SEQUENCE [LARGE SCALE GENOMIC DNA]</scope>
    <source>
        <strain evidence="3">cv. WK10039</strain>
    </source>
</reference>
<evidence type="ECO:0000313" key="4">
    <source>
        <dbReference type="RefSeq" id="XP_018459799.1"/>
    </source>
</evidence>
<dbReference type="Pfam" id="PF13966">
    <property type="entry name" value="zf-RVT"/>
    <property type="match status" value="1"/>
</dbReference>
<feature type="transmembrane region" description="Helical" evidence="1">
    <location>
        <begin position="153"/>
        <end position="172"/>
    </location>
</feature>
<keyword evidence="3" id="KW-1185">Reference proteome</keyword>
<evidence type="ECO:0000259" key="2">
    <source>
        <dbReference type="Pfam" id="PF13966"/>
    </source>
</evidence>
<dbReference type="OrthoDB" id="1938625at2759"/>
<dbReference type="KEGG" id="rsz:108830703"/>
<evidence type="ECO:0000256" key="1">
    <source>
        <dbReference type="SAM" id="Phobius"/>
    </source>
</evidence>
<dbReference type="InterPro" id="IPR026960">
    <property type="entry name" value="RVT-Znf"/>
</dbReference>
<name>A0A6J0LJG6_RAPSA</name>
<protein>
    <submittedName>
        <fullName evidence="4">Uncharacterized protein LOC108830703</fullName>
    </submittedName>
</protein>
<dbReference type="RefSeq" id="XP_018459799.1">
    <property type="nucleotide sequence ID" value="XM_018604297.1"/>
</dbReference>
<feature type="transmembrane region" description="Helical" evidence="1">
    <location>
        <begin position="192"/>
        <end position="212"/>
    </location>
</feature>
<keyword evidence="1" id="KW-1133">Transmembrane helix</keyword>
<feature type="domain" description="Reverse transcriptase zinc-binding" evidence="2">
    <location>
        <begin position="82"/>
        <end position="164"/>
    </location>
</feature>